<dbReference type="OMA" id="TEWHEHR"/>
<dbReference type="RefSeq" id="XP_003852117.1">
    <property type="nucleotide sequence ID" value="XM_003852069.1"/>
</dbReference>
<feature type="transmembrane region" description="Helical" evidence="3">
    <location>
        <begin position="20"/>
        <end position="43"/>
    </location>
</feature>
<accession>F9XBC0</accession>
<keyword evidence="3" id="KW-1133">Transmembrane helix</keyword>
<dbReference type="PANTHER" id="PTHR33365">
    <property type="entry name" value="YALI0B05434P"/>
    <property type="match status" value="1"/>
</dbReference>
<dbReference type="STRING" id="336722.F9XBC0"/>
<dbReference type="Pfam" id="PF11807">
    <property type="entry name" value="UstYa"/>
    <property type="match status" value="1"/>
</dbReference>
<proteinExistence type="inferred from homology"/>
<dbReference type="eggNOG" id="ENOG502SR2C">
    <property type="taxonomic scope" value="Eukaryota"/>
</dbReference>
<gene>
    <name evidence="4" type="ORF">MYCGRDRAFT_93099</name>
</gene>
<evidence type="ECO:0000256" key="1">
    <source>
        <dbReference type="ARBA" id="ARBA00004685"/>
    </source>
</evidence>
<dbReference type="EMBL" id="CM001200">
    <property type="protein sequence ID" value="EGP87093.1"/>
    <property type="molecule type" value="Genomic_DNA"/>
</dbReference>
<dbReference type="InParanoid" id="F9XBC0"/>
<keyword evidence="3" id="KW-0812">Transmembrane</keyword>
<dbReference type="HOGENOM" id="CLU_1005452_0_0_1"/>
<dbReference type="OrthoDB" id="3687641at2759"/>
<dbReference type="InterPro" id="IPR021765">
    <property type="entry name" value="UstYa-like"/>
</dbReference>
<sequence>MATEKRFYEPLPQLLRRRTGQAILSLLSLILGVFAGVAAVRFLSSPAFKPAGPHGFGTFEHGFATEQILPNDLYQIEQRRFSGDVDWLPSGEEVMNLPPSEPAYVGDPTPAIDKAWDELVGHRYWSIAESEAKSLWGVNHVQYRDHVKGGYTGGFDVFHMLHCLDMMRQRLSPEYYLHMHAYSGMEHDMHCIEQIRQRLQCSADSTITPAKYFEHKPGWGIVSAVYICLLTPGHILANVLEDVAIALVGFIIITFAELTVFLIGVTAVVGMVAYVAS</sequence>
<keyword evidence="5" id="KW-1185">Reference proteome</keyword>
<evidence type="ECO:0000313" key="5">
    <source>
        <dbReference type="Proteomes" id="UP000008062"/>
    </source>
</evidence>
<protein>
    <submittedName>
        <fullName evidence="4">Uncharacterized protein</fullName>
    </submittedName>
</protein>
<name>F9XBC0_ZYMTI</name>
<dbReference type="GeneID" id="13393893"/>
<evidence type="ECO:0000313" key="4">
    <source>
        <dbReference type="EMBL" id="EGP87093.1"/>
    </source>
</evidence>
<dbReference type="KEGG" id="ztr:MYCGRDRAFT_93099"/>
<dbReference type="GO" id="GO:0043386">
    <property type="term" value="P:mycotoxin biosynthetic process"/>
    <property type="evidence" value="ECO:0007669"/>
    <property type="project" value="InterPro"/>
</dbReference>
<reference evidence="4 5" key="1">
    <citation type="journal article" date="2011" name="PLoS Genet.">
        <title>Finished genome of the fungal wheat pathogen Mycosphaerella graminicola reveals dispensome structure, chromosome plasticity, and stealth pathogenesis.</title>
        <authorList>
            <person name="Goodwin S.B."/>
            <person name="Ben M'barek S."/>
            <person name="Dhillon B."/>
            <person name="Wittenberg A.H.J."/>
            <person name="Crane C.F."/>
            <person name="Hane J.K."/>
            <person name="Foster A.J."/>
            <person name="Van der Lee T.A.J."/>
            <person name="Grimwood J."/>
            <person name="Aerts A."/>
            <person name="Antoniw J."/>
            <person name="Bailey A."/>
            <person name="Bluhm B."/>
            <person name="Bowler J."/>
            <person name="Bristow J."/>
            <person name="van der Burgt A."/>
            <person name="Canto-Canche B."/>
            <person name="Churchill A.C.L."/>
            <person name="Conde-Ferraez L."/>
            <person name="Cools H.J."/>
            <person name="Coutinho P.M."/>
            <person name="Csukai M."/>
            <person name="Dehal P."/>
            <person name="De Wit P."/>
            <person name="Donzelli B."/>
            <person name="van de Geest H.C."/>
            <person name="van Ham R.C.H.J."/>
            <person name="Hammond-Kosack K.E."/>
            <person name="Henrissat B."/>
            <person name="Kilian A."/>
            <person name="Kobayashi A.K."/>
            <person name="Koopmann E."/>
            <person name="Kourmpetis Y."/>
            <person name="Kuzniar A."/>
            <person name="Lindquist E."/>
            <person name="Lombard V."/>
            <person name="Maliepaard C."/>
            <person name="Martins N."/>
            <person name="Mehrabi R."/>
            <person name="Nap J.P.H."/>
            <person name="Ponomarenko A."/>
            <person name="Rudd J.J."/>
            <person name="Salamov A."/>
            <person name="Schmutz J."/>
            <person name="Schouten H.J."/>
            <person name="Shapiro H."/>
            <person name="Stergiopoulos I."/>
            <person name="Torriani S.F.F."/>
            <person name="Tu H."/>
            <person name="de Vries R.P."/>
            <person name="Waalwijk C."/>
            <person name="Ware S.B."/>
            <person name="Wiebenga A."/>
            <person name="Zwiers L.-H."/>
            <person name="Oliver R.P."/>
            <person name="Grigoriev I.V."/>
            <person name="Kema G.H.J."/>
        </authorList>
    </citation>
    <scope>NUCLEOTIDE SEQUENCE [LARGE SCALE GENOMIC DNA]</scope>
    <source>
        <strain evidence="5">CBS 115943 / IPO323</strain>
    </source>
</reference>
<dbReference type="AlphaFoldDB" id="F9XBC0"/>
<keyword evidence="3" id="KW-0472">Membrane</keyword>
<evidence type="ECO:0000256" key="3">
    <source>
        <dbReference type="SAM" id="Phobius"/>
    </source>
</evidence>
<dbReference type="Proteomes" id="UP000008062">
    <property type="component" value="Chromosome 5"/>
</dbReference>
<dbReference type="PANTHER" id="PTHR33365:SF4">
    <property type="entry name" value="CYCLOCHLOROTINE BIOSYNTHESIS PROTEIN O"/>
    <property type="match status" value="1"/>
</dbReference>
<evidence type="ECO:0000256" key="2">
    <source>
        <dbReference type="ARBA" id="ARBA00035112"/>
    </source>
</evidence>
<comment type="similarity">
    <text evidence="2">Belongs to the ustYa family.</text>
</comment>
<comment type="pathway">
    <text evidence="1">Mycotoxin biosynthesis.</text>
</comment>
<organism evidence="4 5">
    <name type="scientific">Zymoseptoria tritici (strain CBS 115943 / IPO323)</name>
    <name type="common">Speckled leaf blotch fungus</name>
    <name type="synonym">Septoria tritici</name>
    <dbReference type="NCBI Taxonomy" id="336722"/>
    <lineage>
        <taxon>Eukaryota</taxon>
        <taxon>Fungi</taxon>
        <taxon>Dikarya</taxon>
        <taxon>Ascomycota</taxon>
        <taxon>Pezizomycotina</taxon>
        <taxon>Dothideomycetes</taxon>
        <taxon>Dothideomycetidae</taxon>
        <taxon>Mycosphaerellales</taxon>
        <taxon>Mycosphaerellaceae</taxon>
        <taxon>Zymoseptoria</taxon>
    </lineage>
</organism>
<feature type="transmembrane region" description="Helical" evidence="3">
    <location>
        <begin position="243"/>
        <end position="276"/>
    </location>
</feature>
<feature type="transmembrane region" description="Helical" evidence="3">
    <location>
        <begin position="218"/>
        <end position="237"/>
    </location>
</feature>